<evidence type="ECO:0000313" key="1">
    <source>
        <dbReference type="EMBL" id="QDU33715.1"/>
    </source>
</evidence>
<name>A0A517YU02_9BACT</name>
<evidence type="ECO:0000313" key="2">
    <source>
        <dbReference type="Proteomes" id="UP000317369"/>
    </source>
</evidence>
<reference evidence="1 2" key="1">
    <citation type="submission" date="2019-02" db="EMBL/GenBank/DDBJ databases">
        <title>Deep-cultivation of Planctomycetes and their phenomic and genomic characterization uncovers novel biology.</title>
        <authorList>
            <person name="Wiegand S."/>
            <person name="Jogler M."/>
            <person name="Boedeker C."/>
            <person name="Pinto D."/>
            <person name="Vollmers J."/>
            <person name="Rivas-Marin E."/>
            <person name="Kohn T."/>
            <person name="Peeters S.H."/>
            <person name="Heuer A."/>
            <person name="Rast P."/>
            <person name="Oberbeckmann S."/>
            <person name="Bunk B."/>
            <person name="Jeske O."/>
            <person name="Meyerdierks A."/>
            <person name="Storesund J.E."/>
            <person name="Kallscheuer N."/>
            <person name="Luecker S."/>
            <person name="Lage O.M."/>
            <person name="Pohl T."/>
            <person name="Merkel B.J."/>
            <person name="Hornburger P."/>
            <person name="Mueller R.-W."/>
            <person name="Bruemmer F."/>
            <person name="Labrenz M."/>
            <person name="Spormann A.M."/>
            <person name="Op den Camp H."/>
            <person name="Overmann J."/>
            <person name="Amann R."/>
            <person name="Jetten M.S.M."/>
            <person name="Mascher T."/>
            <person name="Medema M.H."/>
            <person name="Devos D.P."/>
            <person name="Kaster A.-K."/>
            <person name="Ovreas L."/>
            <person name="Rohde M."/>
            <person name="Galperin M.Y."/>
            <person name="Jogler C."/>
        </authorList>
    </citation>
    <scope>NUCLEOTIDE SEQUENCE [LARGE SCALE GENOMIC DNA]</scope>
    <source>
        <strain evidence="1 2">KS4</strain>
    </source>
</reference>
<dbReference type="KEGG" id="pcor:KS4_17710"/>
<organism evidence="1 2">
    <name type="scientific">Poriferisphaera corsica</name>
    <dbReference type="NCBI Taxonomy" id="2528020"/>
    <lineage>
        <taxon>Bacteria</taxon>
        <taxon>Pseudomonadati</taxon>
        <taxon>Planctomycetota</taxon>
        <taxon>Phycisphaerae</taxon>
        <taxon>Phycisphaerales</taxon>
        <taxon>Phycisphaeraceae</taxon>
        <taxon>Poriferisphaera</taxon>
    </lineage>
</organism>
<gene>
    <name evidence="1" type="ORF">KS4_17710</name>
</gene>
<dbReference type="Proteomes" id="UP000317369">
    <property type="component" value="Chromosome"/>
</dbReference>
<dbReference type="AlphaFoldDB" id="A0A517YU02"/>
<dbReference type="RefSeq" id="WP_145076969.1">
    <property type="nucleotide sequence ID" value="NZ_CP036425.1"/>
</dbReference>
<dbReference type="EMBL" id="CP036425">
    <property type="protein sequence ID" value="QDU33715.1"/>
    <property type="molecule type" value="Genomic_DNA"/>
</dbReference>
<keyword evidence="2" id="KW-1185">Reference proteome</keyword>
<protein>
    <submittedName>
        <fullName evidence="1">Uncharacterized protein</fullName>
    </submittedName>
</protein>
<accession>A0A517YU02</accession>
<proteinExistence type="predicted"/>
<sequence>MSSSVIKLICPNLQCRKVLSVPSHARGKSVRCRACGIRVTVPGKRAPQIAQPATTDDSQIIEATTETTEQSEAETQE</sequence>